<feature type="domain" description="HTH marR-type" evidence="1">
    <location>
        <begin position="1"/>
        <end position="141"/>
    </location>
</feature>
<dbReference type="SUPFAM" id="SSF46785">
    <property type="entry name" value="Winged helix' DNA-binding domain"/>
    <property type="match status" value="1"/>
</dbReference>
<dbReference type="InterPro" id="IPR011991">
    <property type="entry name" value="ArsR-like_HTH"/>
</dbReference>
<dbReference type="PROSITE" id="PS50995">
    <property type="entry name" value="HTH_MARR_2"/>
    <property type="match status" value="1"/>
</dbReference>
<protein>
    <submittedName>
        <fullName evidence="2">MarR family transcriptional regulator</fullName>
    </submittedName>
</protein>
<dbReference type="AlphaFoldDB" id="A0A3M2LA31"/>
<comment type="caution">
    <text evidence="2">The sequence shown here is derived from an EMBL/GenBank/DDBJ whole genome shotgun (WGS) entry which is preliminary data.</text>
</comment>
<name>A0A3M2LA31_9NOCA</name>
<dbReference type="PANTHER" id="PTHR33164:SF99">
    <property type="entry name" value="MARR FAMILY REGULATORY PROTEIN"/>
    <property type="match status" value="1"/>
</dbReference>
<keyword evidence="3" id="KW-1185">Reference proteome</keyword>
<evidence type="ECO:0000313" key="3">
    <source>
        <dbReference type="Proteomes" id="UP000279275"/>
    </source>
</evidence>
<dbReference type="CDD" id="cd00090">
    <property type="entry name" value="HTH_ARSR"/>
    <property type="match status" value="1"/>
</dbReference>
<dbReference type="InterPro" id="IPR000835">
    <property type="entry name" value="HTH_MarR-typ"/>
</dbReference>
<dbReference type="RefSeq" id="WP_122187349.1">
    <property type="nucleotide sequence ID" value="NZ_RFFH01000002.1"/>
</dbReference>
<dbReference type="EMBL" id="RFFH01000002">
    <property type="protein sequence ID" value="RMI34427.1"/>
    <property type="molecule type" value="Genomic_DNA"/>
</dbReference>
<sequence>MVERLSPTVSMFVAYRSAENRVFADLRAAGFDDLTLQQARVVARLAPDGIRLTDLAEQTQVTKQTATHLVDQLERSGYVRRVPDPADGRGRLVQIADRGRLALEVAAAADRAIVREWTAHLGADRMREFRKSLAMLREITDPYQ</sequence>
<dbReference type="InterPro" id="IPR036388">
    <property type="entry name" value="WH-like_DNA-bd_sf"/>
</dbReference>
<dbReference type="PANTHER" id="PTHR33164">
    <property type="entry name" value="TRANSCRIPTIONAL REGULATOR, MARR FAMILY"/>
    <property type="match status" value="1"/>
</dbReference>
<evidence type="ECO:0000313" key="2">
    <source>
        <dbReference type="EMBL" id="RMI34427.1"/>
    </source>
</evidence>
<dbReference type="PRINTS" id="PR00598">
    <property type="entry name" value="HTHMARR"/>
</dbReference>
<dbReference type="GO" id="GO:0003700">
    <property type="term" value="F:DNA-binding transcription factor activity"/>
    <property type="evidence" value="ECO:0007669"/>
    <property type="project" value="InterPro"/>
</dbReference>
<proteinExistence type="predicted"/>
<dbReference type="Proteomes" id="UP000279275">
    <property type="component" value="Unassembled WGS sequence"/>
</dbReference>
<dbReference type="SMART" id="SM00347">
    <property type="entry name" value="HTH_MARR"/>
    <property type="match status" value="1"/>
</dbReference>
<organism evidence="2 3">
    <name type="scientific">Nocardia stercoris</name>
    <dbReference type="NCBI Taxonomy" id="2483361"/>
    <lineage>
        <taxon>Bacteria</taxon>
        <taxon>Bacillati</taxon>
        <taxon>Actinomycetota</taxon>
        <taxon>Actinomycetes</taxon>
        <taxon>Mycobacteriales</taxon>
        <taxon>Nocardiaceae</taxon>
        <taxon>Nocardia</taxon>
    </lineage>
</organism>
<gene>
    <name evidence="2" type="ORF">EBN03_06710</name>
</gene>
<dbReference type="InterPro" id="IPR036390">
    <property type="entry name" value="WH_DNA-bd_sf"/>
</dbReference>
<evidence type="ECO:0000259" key="1">
    <source>
        <dbReference type="PROSITE" id="PS50995"/>
    </source>
</evidence>
<dbReference type="OrthoDB" id="69852at2"/>
<dbReference type="Pfam" id="PF12802">
    <property type="entry name" value="MarR_2"/>
    <property type="match status" value="1"/>
</dbReference>
<dbReference type="GO" id="GO:0006950">
    <property type="term" value="P:response to stress"/>
    <property type="evidence" value="ECO:0007669"/>
    <property type="project" value="TreeGrafter"/>
</dbReference>
<reference evidence="2 3" key="1">
    <citation type="submission" date="2018-10" db="EMBL/GenBank/DDBJ databases">
        <title>Isolation from cow dung.</title>
        <authorList>
            <person name="Ling L."/>
        </authorList>
    </citation>
    <scope>NUCLEOTIDE SEQUENCE [LARGE SCALE GENOMIC DNA]</scope>
    <source>
        <strain evidence="2 3">NEAU-LL90</strain>
    </source>
</reference>
<accession>A0A3M2LA31</accession>
<dbReference type="InterPro" id="IPR039422">
    <property type="entry name" value="MarR/SlyA-like"/>
</dbReference>
<dbReference type="Gene3D" id="1.10.10.10">
    <property type="entry name" value="Winged helix-like DNA-binding domain superfamily/Winged helix DNA-binding domain"/>
    <property type="match status" value="1"/>
</dbReference>